<name>A0A8S5LAY8_9CAUD</name>
<accession>A0A8S5LAY8</accession>
<organism evidence="1">
    <name type="scientific">Siphoviridae sp. ctQCU10</name>
    <dbReference type="NCBI Taxonomy" id="2823579"/>
    <lineage>
        <taxon>Viruses</taxon>
        <taxon>Duplodnaviria</taxon>
        <taxon>Heunggongvirae</taxon>
        <taxon>Uroviricota</taxon>
        <taxon>Caudoviricetes</taxon>
    </lineage>
</organism>
<dbReference type="Gene3D" id="3.30.2220.30">
    <property type="match status" value="1"/>
</dbReference>
<dbReference type="Pfam" id="PF08890">
    <property type="entry name" value="Phage_TAC_5"/>
    <property type="match status" value="1"/>
</dbReference>
<dbReference type="InterPro" id="IPR014986">
    <property type="entry name" value="XkdN-like"/>
</dbReference>
<protein>
    <submittedName>
        <fullName evidence="1">Tail assembly chaperone protein</fullName>
    </submittedName>
</protein>
<dbReference type="EMBL" id="BK014668">
    <property type="protein sequence ID" value="DAD67118.1"/>
    <property type="molecule type" value="Genomic_DNA"/>
</dbReference>
<dbReference type="InterPro" id="IPR038559">
    <property type="entry name" value="XkdN-like_sf"/>
</dbReference>
<sequence length="119" mass="13228">MAVSIKELIAKKEALTQRKKQKYDIETSAGVLTVKMPSRAHVAELLKLEDSDAHLIIGYVVEPNLCDPQLLEAYGCLEPTDIVEKIFDPGEIPAVGRKIMELAGYGKNIRAELHEEVKN</sequence>
<proteinExistence type="predicted"/>
<reference evidence="1" key="1">
    <citation type="journal article" date="2021" name="Proc. Natl. Acad. Sci. U.S.A.">
        <title>A Catalog of Tens of Thousands of Viruses from Human Metagenomes Reveals Hidden Associations with Chronic Diseases.</title>
        <authorList>
            <person name="Tisza M.J."/>
            <person name="Buck C.B."/>
        </authorList>
    </citation>
    <scope>NUCLEOTIDE SEQUENCE</scope>
    <source>
        <strain evidence="1">CtQCU10</strain>
    </source>
</reference>
<evidence type="ECO:0000313" key="1">
    <source>
        <dbReference type="EMBL" id="DAD67118.1"/>
    </source>
</evidence>